<name>A0A445CD67_ARAHY</name>
<proteinExistence type="predicted"/>
<evidence type="ECO:0000256" key="1">
    <source>
        <dbReference type="SAM" id="MobiDB-lite"/>
    </source>
</evidence>
<comment type="caution">
    <text evidence="2">The sequence shown here is derived from an EMBL/GenBank/DDBJ whole genome shotgun (WGS) entry which is preliminary data.</text>
</comment>
<reference evidence="2 3" key="1">
    <citation type="submission" date="2019-01" db="EMBL/GenBank/DDBJ databases">
        <title>Sequencing of cultivated peanut Arachis hypogaea provides insights into genome evolution and oil improvement.</title>
        <authorList>
            <person name="Chen X."/>
        </authorList>
    </citation>
    <scope>NUCLEOTIDE SEQUENCE [LARGE SCALE GENOMIC DNA]</scope>
    <source>
        <strain evidence="3">cv. Fuhuasheng</strain>
        <tissue evidence="2">Leaves</tissue>
    </source>
</reference>
<dbReference type="EMBL" id="SDMP01000007">
    <property type="protein sequence ID" value="RYR48849.1"/>
    <property type="molecule type" value="Genomic_DNA"/>
</dbReference>
<feature type="compositionally biased region" description="Polar residues" evidence="1">
    <location>
        <begin position="46"/>
        <end position="57"/>
    </location>
</feature>
<organism evidence="2 3">
    <name type="scientific">Arachis hypogaea</name>
    <name type="common">Peanut</name>
    <dbReference type="NCBI Taxonomy" id="3818"/>
    <lineage>
        <taxon>Eukaryota</taxon>
        <taxon>Viridiplantae</taxon>
        <taxon>Streptophyta</taxon>
        <taxon>Embryophyta</taxon>
        <taxon>Tracheophyta</taxon>
        <taxon>Spermatophyta</taxon>
        <taxon>Magnoliopsida</taxon>
        <taxon>eudicotyledons</taxon>
        <taxon>Gunneridae</taxon>
        <taxon>Pentapetalae</taxon>
        <taxon>rosids</taxon>
        <taxon>fabids</taxon>
        <taxon>Fabales</taxon>
        <taxon>Fabaceae</taxon>
        <taxon>Papilionoideae</taxon>
        <taxon>50 kb inversion clade</taxon>
        <taxon>dalbergioids sensu lato</taxon>
        <taxon>Dalbergieae</taxon>
        <taxon>Pterocarpus clade</taxon>
        <taxon>Arachis</taxon>
    </lineage>
</organism>
<accession>A0A445CD67</accession>
<evidence type="ECO:0000313" key="2">
    <source>
        <dbReference type="EMBL" id="RYR48849.1"/>
    </source>
</evidence>
<protein>
    <submittedName>
        <fullName evidence="2">Uncharacterized protein</fullName>
    </submittedName>
</protein>
<gene>
    <name evidence="2" type="ORF">Ahy_A07g034923</name>
</gene>
<evidence type="ECO:0000313" key="3">
    <source>
        <dbReference type="Proteomes" id="UP000289738"/>
    </source>
</evidence>
<feature type="region of interest" description="Disordered" evidence="1">
    <location>
        <begin position="39"/>
        <end position="71"/>
    </location>
</feature>
<dbReference type="AlphaFoldDB" id="A0A445CD67"/>
<dbReference type="Proteomes" id="UP000289738">
    <property type="component" value="Chromosome A07"/>
</dbReference>
<keyword evidence="3" id="KW-1185">Reference proteome</keyword>
<sequence length="145" mass="16486">MDDALSTLPCGKELDEFLNPIEAETPNYGVASRTATRKKLVREEPQSSNVVSSQRPQRWTRRAGNSDRVVASEQEKKYANVLVTSATRKRASVVSLRRKKEVEVVEDDEEKNRGNQNITDLTKTTIVVYPVCRYEFSTDDPDHEN</sequence>